<comment type="caution">
    <text evidence="2">The sequence shown here is derived from an EMBL/GenBank/DDBJ whole genome shotgun (WGS) entry which is preliminary data.</text>
</comment>
<evidence type="ECO:0000313" key="2">
    <source>
        <dbReference type="EMBL" id="PRQ76658.1"/>
    </source>
</evidence>
<feature type="compositionally biased region" description="Low complexity" evidence="1">
    <location>
        <begin position="149"/>
        <end position="161"/>
    </location>
</feature>
<dbReference type="AlphaFoldDB" id="A0A2T0AF87"/>
<organism evidence="2 3">
    <name type="scientific">Rhodotorula toruloides</name>
    <name type="common">Yeast</name>
    <name type="synonym">Rhodosporidium toruloides</name>
    <dbReference type="NCBI Taxonomy" id="5286"/>
    <lineage>
        <taxon>Eukaryota</taxon>
        <taxon>Fungi</taxon>
        <taxon>Dikarya</taxon>
        <taxon>Basidiomycota</taxon>
        <taxon>Pucciniomycotina</taxon>
        <taxon>Microbotryomycetes</taxon>
        <taxon>Sporidiobolales</taxon>
        <taxon>Sporidiobolaceae</taxon>
        <taxon>Rhodotorula</taxon>
    </lineage>
</organism>
<feature type="region of interest" description="Disordered" evidence="1">
    <location>
        <begin position="1"/>
        <end position="33"/>
    </location>
</feature>
<feature type="compositionally biased region" description="Polar residues" evidence="1">
    <location>
        <begin position="16"/>
        <end position="33"/>
    </location>
</feature>
<proteinExistence type="predicted"/>
<name>A0A2T0AF87_RHOTO</name>
<evidence type="ECO:0000256" key="1">
    <source>
        <dbReference type="SAM" id="MobiDB-lite"/>
    </source>
</evidence>
<gene>
    <name evidence="2" type="ORF">AAT19DRAFT_12076</name>
</gene>
<dbReference type="EMBL" id="LCTV02000002">
    <property type="protein sequence ID" value="PRQ76658.1"/>
    <property type="molecule type" value="Genomic_DNA"/>
</dbReference>
<sequence>MEQEGSLSAVRRRKSSLSLATTLSRPSQRPTGSLQYTMGIVRSLSPSDSPSTAAAAVIAGLSSPFPFLPSARLFGRQQCLPAASRLRQIVENISLYPRCRGRHLRPSSTVSAHTKDDSTRTYRSPCPHKVPARRELQYRHSARRRTRRQSSTNTRAPPASSPALPLLRLLGCVRPAYSCHAQAASTRIRLMRTSQVFVRRSSASIDFSARCRSLRDVVEVVAMRAGVTRRKTSAHRSISVARREVKLISFATH</sequence>
<accession>A0A2T0AF87</accession>
<evidence type="ECO:0000313" key="3">
    <source>
        <dbReference type="Proteomes" id="UP000239560"/>
    </source>
</evidence>
<feature type="region of interest" description="Disordered" evidence="1">
    <location>
        <begin position="105"/>
        <end position="161"/>
    </location>
</feature>
<protein>
    <submittedName>
        <fullName evidence="2">Uncharacterized protein</fullName>
    </submittedName>
</protein>
<reference evidence="2 3" key="1">
    <citation type="journal article" date="2018" name="Elife">
        <title>Functional genomics of lipid metabolism in the oleaginous yeast Rhodosporidium toruloides.</title>
        <authorList>
            <person name="Coradetti S.T."/>
            <person name="Pinel D."/>
            <person name="Geiselman G."/>
            <person name="Ito M."/>
            <person name="Mondo S."/>
            <person name="Reilly M.C."/>
            <person name="Cheng Y.F."/>
            <person name="Bauer S."/>
            <person name="Grigoriev I."/>
            <person name="Gladden J.M."/>
            <person name="Simmons B.A."/>
            <person name="Brem R."/>
            <person name="Arkin A.P."/>
            <person name="Skerker J.M."/>
        </authorList>
    </citation>
    <scope>NUCLEOTIDE SEQUENCE [LARGE SCALE GENOMIC DNA]</scope>
    <source>
        <strain evidence="2 3">NBRC 0880</strain>
    </source>
</reference>
<dbReference type="Proteomes" id="UP000239560">
    <property type="component" value="Unassembled WGS sequence"/>
</dbReference>